<sequence>MQVGFSAYIGNTRGLSNTKVVFENTHTNIGNAYDTKTGIFTAPVDGVYAFHWTIMIHKGRYSKIYIQVNDSNKAAMYAYASGYPNHYSPSQSYATDLKKGDRVNIYNSGSSGYATGTYSTFTGYKL</sequence>
<dbReference type="InterPro" id="IPR001073">
    <property type="entry name" value="C1q_dom"/>
</dbReference>
<evidence type="ECO:0000256" key="3">
    <source>
        <dbReference type="ARBA" id="ARBA00022729"/>
    </source>
</evidence>
<keyword evidence="2" id="KW-0964">Secreted</keyword>
<keyword evidence="3" id="KW-0732">Signal</keyword>
<evidence type="ECO:0000256" key="2">
    <source>
        <dbReference type="ARBA" id="ARBA00022525"/>
    </source>
</evidence>
<dbReference type="PRINTS" id="PR00007">
    <property type="entry name" value="COMPLEMNTC1Q"/>
</dbReference>
<dbReference type="InterPro" id="IPR008983">
    <property type="entry name" value="Tumour_necrosis_fac-like_dom"/>
</dbReference>
<evidence type="ECO:0000256" key="1">
    <source>
        <dbReference type="ARBA" id="ARBA00004613"/>
    </source>
</evidence>
<dbReference type="SUPFAM" id="SSF49842">
    <property type="entry name" value="TNF-like"/>
    <property type="match status" value="1"/>
</dbReference>
<reference evidence="5" key="1">
    <citation type="submission" date="2019-08" db="EMBL/GenBank/DDBJ databases">
        <title>The improved chromosome-level genome for the pearl oyster Pinctada fucata martensii using PacBio sequencing and Hi-C.</title>
        <authorList>
            <person name="Zheng Z."/>
        </authorList>
    </citation>
    <scope>NUCLEOTIDE SEQUENCE</scope>
    <source>
        <strain evidence="5">ZZ-2019</strain>
        <tissue evidence="5">Adductor muscle</tissue>
    </source>
</reference>
<accession>A0AA88Y4I8</accession>
<gene>
    <name evidence="5" type="ORF">FSP39_018498</name>
</gene>
<evidence type="ECO:0000313" key="6">
    <source>
        <dbReference type="Proteomes" id="UP001186944"/>
    </source>
</evidence>
<dbReference type="AlphaFoldDB" id="A0AA88Y4I8"/>
<dbReference type="Proteomes" id="UP001186944">
    <property type="component" value="Unassembled WGS sequence"/>
</dbReference>
<dbReference type="PANTHER" id="PTHR22923">
    <property type="entry name" value="CEREBELLIN-RELATED"/>
    <property type="match status" value="1"/>
</dbReference>
<dbReference type="EMBL" id="VSWD01000007">
    <property type="protein sequence ID" value="KAK3098330.1"/>
    <property type="molecule type" value="Genomic_DNA"/>
</dbReference>
<comment type="caution">
    <text evidence="5">The sequence shown here is derived from an EMBL/GenBank/DDBJ whole genome shotgun (WGS) entry which is preliminary data.</text>
</comment>
<organism evidence="5 6">
    <name type="scientific">Pinctada imbricata</name>
    <name type="common">Atlantic pearl-oyster</name>
    <name type="synonym">Pinctada martensii</name>
    <dbReference type="NCBI Taxonomy" id="66713"/>
    <lineage>
        <taxon>Eukaryota</taxon>
        <taxon>Metazoa</taxon>
        <taxon>Spiralia</taxon>
        <taxon>Lophotrochozoa</taxon>
        <taxon>Mollusca</taxon>
        <taxon>Bivalvia</taxon>
        <taxon>Autobranchia</taxon>
        <taxon>Pteriomorphia</taxon>
        <taxon>Pterioida</taxon>
        <taxon>Pterioidea</taxon>
        <taxon>Pteriidae</taxon>
        <taxon>Pinctada</taxon>
    </lineage>
</organism>
<protein>
    <recommendedName>
        <fullName evidence="4">C1q domain-containing protein</fullName>
    </recommendedName>
</protein>
<evidence type="ECO:0000313" key="5">
    <source>
        <dbReference type="EMBL" id="KAK3098330.1"/>
    </source>
</evidence>
<comment type="subcellular location">
    <subcellularLocation>
        <location evidence="1">Secreted</location>
    </subcellularLocation>
</comment>
<dbReference type="PROSITE" id="PS50871">
    <property type="entry name" value="C1Q"/>
    <property type="match status" value="1"/>
</dbReference>
<keyword evidence="6" id="KW-1185">Reference proteome</keyword>
<evidence type="ECO:0000259" key="4">
    <source>
        <dbReference type="PROSITE" id="PS50871"/>
    </source>
</evidence>
<dbReference type="SMART" id="SM00110">
    <property type="entry name" value="C1Q"/>
    <property type="match status" value="1"/>
</dbReference>
<name>A0AA88Y4I8_PINIB</name>
<proteinExistence type="predicted"/>
<dbReference type="Pfam" id="PF00386">
    <property type="entry name" value="C1q"/>
    <property type="match status" value="1"/>
</dbReference>
<dbReference type="InterPro" id="IPR050822">
    <property type="entry name" value="Cerebellin_Synaptic_Org"/>
</dbReference>
<dbReference type="PANTHER" id="PTHR22923:SF116">
    <property type="entry name" value="C1Q DOMAIN-CONTAINING PROTEIN"/>
    <property type="match status" value="1"/>
</dbReference>
<dbReference type="GO" id="GO:0005576">
    <property type="term" value="C:extracellular region"/>
    <property type="evidence" value="ECO:0007669"/>
    <property type="project" value="UniProtKB-SubCell"/>
</dbReference>
<dbReference type="Gene3D" id="2.60.120.40">
    <property type="match status" value="1"/>
</dbReference>
<feature type="domain" description="C1q" evidence="4">
    <location>
        <begin position="1"/>
        <end position="126"/>
    </location>
</feature>